<gene>
    <name evidence="8" type="ORF">VB264_14880</name>
</gene>
<evidence type="ECO:0000256" key="4">
    <source>
        <dbReference type="ARBA" id="ARBA00023136"/>
    </source>
</evidence>
<evidence type="ECO:0000256" key="5">
    <source>
        <dbReference type="ARBA" id="ARBA00023237"/>
    </source>
</evidence>
<proteinExistence type="inferred from homology"/>
<sequence length="559" mass="62954">MKKILTFVIGVTAFGLSSCSDFLDETNKSGLTGDTFYATTTGIESLVNSTYTPLRFWYGKEGGATMTELATDLFLKGGDCHHPEIADMSANFNSQSPIIQVYWSRLYAAINYCNTAIEKIPTSPLPEATKKLRLGEVYYLRAMYNWLIVETWGGVHLSTKPTIGVQTTSTRSSVDEFYKVIFADLDLAIANLGGRVNHEGGRVTKPAAEAFKARMLLTRGQNAEAAALAKKVISDYNFKLFSDYTALWDINNSEGSTNSEVIFYVNYSADNLLNPADLEFDGNSTANAFRPEGGNQLHLMFTPRYDFHAGMILDIPNSIGFQRYACTRRYLELFNSDIDQRYNGTFKEVWKANGGQIGVYTSMIQGDTAVYWSHKALSSAFKASKAKKYELKDINDLYNPDQSLVDFRNFIEMHKHNSTTDRTAIFEFRSKRDAFVTRIAEMYLIAAEGEMKAGNTAEAVKYMNLLRTNRAKPGRAADMQITASQLNIDFVLDERARELGGELLRWFDLKRTGKLVEYIKAYNPNAKSNIKDYQVLRPIPQSHLDVITNKSEFQQNPGW</sequence>
<comment type="caution">
    <text evidence="8">The sequence shown here is derived from an EMBL/GenBank/DDBJ whole genome shotgun (WGS) entry which is preliminary data.</text>
</comment>
<comment type="subcellular location">
    <subcellularLocation>
        <location evidence="1">Cell outer membrane</location>
    </subcellularLocation>
</comment>
<dbReference type="SUPFAM" id="SSF48452">
    <property type="entry name" value="TPR-like"/>
    <property type="match status" value="1"/>
</dbReference>
<dbReference type="Pfam" id="PF07980">
    <property type="entry name" value="SusD_RagB"/>
    <property type="match status" value="1"/>
</dbReference>
<comment type="similarity">
    <text evidence="2">Belongs to the SusD family.</text>
</comment>
<protein>
    <submittedName>
        <fullName evidence="8">RagB/SusD family nutrient uptake outer membrane protein</fullName>
    </submittedName>
</protein>
<evidence type="ECO:0000313" key="8">
    <source>
        <dbReference type="EMBL" id="MEA5259079.1"/>
    </source>
</evidence>
<accession>A0ABU5QQI1</accession>
<evidence type="ECO:0000259" key="7">
    <source>
        <dbReference type="Pfam" id="PF14322"/>
    </source>
</evidence>
<evidence type="ECO:0000313" key="9">
    <source>
        <dbReference type="Proteomes" id="UP001304671"/>
    </source>
</evidence>
<feature type="domain" description="SusD-like N-terminal" evidence="7">
    <location>
        <begin position="21"/>
        <end position="217"/>
    </location>
</feature>
<evidence type="ECO:0000256" key="3">
    <source>
        <dbReference type="ARBA" id="ARBA00022729"/>
    </source>
</evidence>
<evidence type="ECO:0000259" key="6">
    <source>
        <dbReference type="Pfam" id="PF07980"/>
    </source>
</evidence>
<dbReference type="EMBL" id="JAYFUL010000024">
    <property type="protein sequence ID" value="MEA5259079.1"/>
    <property type="molecule type" value="Genomic_DNA"/>
</dbReference>
<keyword evidence="9" id="KW-1185">Reference proteome</keyword>
<dbReference type="Proteomes" id="UP001304671">
    <property type="component" value="Unassembled WGS sequence"/>
</dbReference>
<reference evidence="8 9" key="1">
    <citation type="submission" date="2023-12" db="EMBL/GenBank/DDBJ databases">
        <title>Novel species of the genus Arcicella isolated from rivers.</title>
        <authorList>
            <person name="Lu H."/>
        </authorList>
    </citation>
    <scope>NUCLEOTIDE SEQUENCE [LARGE SCALE GENOMIC DNA]</scope>
    <source>
        <strain evidence="8 9">LMG 21963</strain>
    </source>
</reference>
<dbReference type="RefSeq" id="WP_323250592.1">
    <property type="nucleotide sequence ID" value="NZ_JAYFUL010000024.1"/>
</dbReference>
<feature type="domain" description="RagB/SusD" evidence="6">
    <location>
        <begin position="335"/>
        <end position="559"/>
    </location>
</feature>
<name>A0ABU5QQI1_9BACT</name>
<dbReference type="InterPro" id="IPR033985">
    <property type="entry name" value="SusD-like_N"/>
</dbReference>
<organism evidence="8 9">
    <name type="scientific">Arcicella aquatica</name>
    <dbReference type="NCBI Taxonomy" id="217141"/>
    <lineage>
        <taxon>Bacteria</taxon>
        <taxon>Pseudomonadati</taxon>
        <taxon>Bacteroidota</taxon>
        <taxon>Cytophagia</taxon>
        <taxon>Cytophagales</taxon>
        <taxon>Flectobacillaceae</taxon>
        <taxon>Arcicella</taxon>
    </lineage>
</organism>
<dbReference type="Pfam" id="PF14322">
    <property type="entry name" value="SusD-like_3"/>
    <property type="match status" value="1"/>
</dbReference>
<keyword evidence="4" id="KW-0472">Membrane</keyword>
<dbReference type="InterPro" id="IPR011990">
    <property type="entry name" value="TPR-like_helical_dom_sf"/>
</dbReference>
<dbReference type="Gene3D" id="1.25.40.390">
    <property type="match status" value="1"/>
</dbReference>
<evidence type="ECO:0000256" key="2">
    <source>
        <dbReference type="ARBA" id="ARBA00006275"/>
    </source>
</evidence>
<keyword evidence="3" id="KW-0732">Signal</keyword>
<dbReference type="InterPro" id="IPR012944">
    <property type="entry name" value="SusD_RagB_dom"/>
</dbReference>
<dbReference type="PROSITE" id="PS51257">
    <property type="entry name" value="PROKAR_LIPOPROTEIN"/>
    <property type="match status" value="1"/>
</dbReference>
<keyword evidence="5" id="KW-0998">Cell outer membrane</keyword>
<evidence type="ECO:0000256" key="1">
    <source>
        <dbReference type="ARBA" id="ARBA00004442"/>
    </source>
</evidence>